<sequence>MTIRVAIHHKTYYSFDRLVNLSPHVIRLRPAPHSRTPIHSYSMKIVPETHFLNWQQDAFGNYLARLVFPEKTDKFSVEVEVLADMTVINPFDFFVEEYAEKFPFYYKKQLKKELAPYLAKEKQGKLFNKLLKSISTTKRPVNDFLVEVNQVLEKKIEYCLRFEPGVQEPEETLELAKGSCRDSAWLAVQLFRHLGIAARFASGYLVQLTSDEKSLDGPSGPEEDFTDLHAWCEVYIPGAGWIGLDPTSGLFASEGHIPLACTPDPVSAAPIEGFTDECEVEFDYSNVVERVHEDPRVTKPYSDDQWADILLLGEQVDKDLVANDVRLTMGGEPTFVSIDDMESAQWNIDALGAEKLSLAKTLLLKLRNHFAPQGLLHYGQGKWYPGEEVPRWALGLFWRKDDEPLWTNPELLARVDKDYGHNVATSEQFALGLVDKLSLALDYVQPAYEDALHYLLQEQKIPKNIDILAAKISDDLGRRRLARLLEQGFKDPTGYILPLAWEPVAGEWASSIWNVKRERLILSPGDSPMGLRLPLGDLPELEEPEVQPDRDPFEERGPLQARQEIHFPNESRSPTPQRLQSASKAVAEKLKYAQPLIRTAMCIEARGGKIHIFMPPLHSLEHYVELVAAIEETAKEQNVPIILEGYEPPRDPRIQKLLVTPDPGVIEVNVHPTSSWRELVDNTTELYSAARESRLAAEKFMLDGRHTGTGGGNHITLGGVTPSDSPILRRPDLLRSLVTFWQHHPSLSYIFSSAFIGPTSQAPRADEGRDEMMYEMEIAFQQMPDGLADQPWLVDRLMRNLLIDITGNTHRAEFCIDKLYAPGSATGRLGLLEFRGFEMPPHSRMSLVQALLIRTLVARFWNEPYKKPLVRWGTALHDKFMLPHYLWQDMKDVVADLERAGYPFKADWLLPFEEFRFPHYGRVKLDEIEIELRWAVEPWNVLGEEIGSFGTARYVDSSVERLQVKLTGLTDSRYVLACNGRRVPLANTGRHGEYVAGVRYRAWAPPSALHPTIGVHTPLVFDLIDTWTGRSVGGCSYHVSHPGGRTYETFPVNAFEAESRRGNRFSTVQHTPGPYTPRPDIDAVREFFPEPPRPMAPPPEESPGEYPHTLDLRRKPNWIG</sequence>
<dbReference type="Pfam" id="PF09899">
    <property type="entry name" value="DUF2126"/>
    <property type="match status" value="1"/>
</dbReference>
<comment type="caution">
    <text evidence="3">The sequence shown here is derived from an EMBL/GenBank/DDBJ whole genome shotgun (WGS) entry which is preliminary data.</text>
</comment>
<evidence type="ECO:0000313" key="3">
    <source>
        <dbReference type="EMBL" id="MBW2940636.1"/>
    </source>
</evidence>
<dbReference type="SMART" id="SM00460">
    <property type="entry name" value="TGc"/>
    <property type="match status" value="1"/>
</dbReference>
<organism evidence="3 4">
    <name type="scientific">Zhongshania aquimaris</name>
    <dbReference type="NCBI Taxonomy" id="2857107"/>
    <lineage>
        <taxon>Bacteria</taxon>
        <taxon>Pseudomonadati</taxon>
        <taxon>Pseudomonadota</taxon>
        <taxon>Gammaproteobacteria</taxon>
        <taxon>Cellvibrionales</taxon>
        <taxon>Spongiibacteraceae</taxon>
        <taxon>Zhongshania</taxon>
    </lineage>
</organism>
<accession>A0ABS6VQN9</accession>
<dbReference type="PANTHER" id="PTHR33490:SF1">
    <property type="entry name" value="SLL1233 PROTEIN"/>
    <property type="match status" value="1"/>
</dbReference>
<feature type="compositionally biased region" description="Basic and acidic residues" evidence="1">
    <location>
        <begin position="1079"/>
        <end position="1088"/>
    </location>
</feature>
<dbReference type="PANTHER" id="PTHR33490">
    <property type="entry name" value="BLR5614 PROTEIN-RELATED"/>
    <property type="match status" value="1"/>
</dbReference>
<feature type="region of interest" description="Disordered" evidence="1">
    <location>
        <begin position="1065"/>
        <end position="1120"/>
    </location>
</feature>
<gene>
    <name evidence="3" type="ORF">KXJ70_07615</name>
</gene>
<dbReference type="EMBL" id="JAHWDQ010000001">
    <property type="protein sequence ID" value="MBW2940636.1"/>
    <property type="molecule type" value="Genomic_DNA"/>
</dbReference>
<dbReference type="Pfam" id="PF01841">
    <property type="entry name" value="Transglut_core"/>
    <property type="match status" value="1"/>
</dbReference>
<feature type="compositionally biased region" description="Pro residues" evidence="1">
    <location>
        <begin position="1089"/>
        <end position="1101"/>
    </location>
</feature>
<dbReference type="InterPro" id="IPR013589">
    <property type="entry name" value="Bac_transglu_N"/>
</dbReference>
<proteinExistence type="predicted"/>
<reference evidence="3" key="1">
    <citation type="submission" date="2021-07" db="EMBL/GenBank/DDBJ databases">
        <title>Zhongshania sp. CAU 1632 isolated from seawater.</title>
        <authorList>
            <person name="Kim W."/>
        </authorList>
    </citation>
    <scope>NUCLEOTIDE SEQUENCE</scope>
    <source>
        <strain evidence="3">CAU 1632</strain>
    </source>
</reference>
<evidence type="ECO:0000313" key="4">
    <source>
        <dbReference type="Proteomes" id="UP001166291"/>
    </source>
</evidence>
<name>A0ABS6VQN9_9GAMM</name>
<dbReference type="Pfam" id="PF08379">
    <property type="entry name" value="Bact_transglu_N"/>
    <property type="match status" value="1"/>
</dbReference>
<feature type="domain" description="Transglutaminase-like" evidence="2">
    <location>
        <begin position="172"/>
        <end position="248"/>
    </location>
</feature>
<dbReference type="InterPro" id="IPR002931">
    <property type="entry name" value="Transglutaminase-like"/>
</dbReference>
<evidence type="ECO:0000259" key="2">
    <source>
        <dbReference type="SMART" id="SM00460"/>
    </source>
</evidence>
<dbReference type="InterPro" id="IPR018667">
    <property type="entry name" value="DUF2126"/>
</dbReference>
<protein>
    <submittedName>
        <fullName evidence="3">Transglutaminase family protein</fullName>
    </submittedName>
</protein>
<keyword evidence="4" id="KW-1185">Reference proteome</keyword>
<evidence type="ECO:0000256" key="1">
    <source>
        <dbReference type="SAM" id="MobiDB-lite"/>
    </source>
</evidence>
<dbReference type="RefSeq" id="WP_219042818.1">
    <property type="nucleotide sequence ID" value="NZ_JAHWDQ010000001.1"/>
</dbReference>
<dbReference type="Proteomes" id="UP001166291">
    <property type="component" value="Unassembled WGS sequence"/>
</dbReference>